<feature type="domain" description="Enoyl reductase (ER)" evidence="8">
    <location>
        <begin position="19"/>
        <end position="375"/>
    </location>
</feature>
<evidence type="ECO:0000256" key="2">
    <source>
        <dbReference type="ARBA" id="ARBA00008072"/>
    </source>
</evidence>
<evidence type="ECO:0000256" key="6">
    <source>
        <dbReference type="ARBA" id="ARBA00023027"/>
    </source>
</evidence>
<dbReference type="SUPFAM" id="SSF50129">
    <property type="entry name" value="GroES-like"/>
    <property type="match status" value="1"/>
</dbReference>
<name>A0AA39CFN7_9EURO</name>
<dbReference type="GO" id="GO:0008270">
    <property type="term" value="F:zinc ion binding"/>
    <property type="evidence" value="ECO:0007669"/>
    <property type="project" value="InterPro"/>
</dbReference>
<dbReference type="GO" id="GO:0005737">
    <property type="term" value="C:cytoplasm"/>
    <property type="evidence" value="ECO:0007669"/>
    <property type="project" value="TreeGrafter"/>
</dbReference>
<dbReference type="PANTHER" id="PTHR42940">
    <property type="entry name" value="ALCOHOL DEHYDROGENASE 1-RELATED"/>
    <property type="match status" value="1"/>
</dbReference>
<dbReference type="InterPro" id="IPR002328">
    <property type="entry name" value="ADH_Zn_CS"/>
</dbReference>
<dbReference type="GO" id="GO:0004022">
    <property type="term" value="F:alcohol dehydrogenase (NAD+) activity"/>
    <property type="evidence" value="ECO:0007669"/>
    <property type="project" value="TreeGrafter"/>
</dbReference>
<dbReference type="PANTHER" id="PTHR42940:SF5">
    <property type="entry name" value="ALCOHOL DEHYDROGENASE 2"/>
    <property type="match status" value="1"/>
</dbReference>
<dbReference type="InterPro" id="IPR013149">
    <property type="entry name" value="ADH-like_C"/>
</dbReference>
<dbReference type="InterPro" id="IPR011032">
    <property type="entry name" value="GroES-like_sf"/>
</dbReference>
<sequence length="379" mass="39088">MATHDVPSKHKALVYDKPGSISTKIEEVDTPKPGVGEVLVNLTHSGVCHSDMGVMCNAWAWLPAPTQSGQVGGHEGVGTVAALGTGADSSGLKVGDRVGIKWLAYACGNCPPCLAGADASCTTAKISGYFYPGTFQQYAIAPAHYATPIPDGVPSDLAAPLLCGGVTVYAALKKLIDNGARPGDWVVIPGGGGGLGHLALQIGARGMGFRMVGIGKSPSSPPNDMGEKEKLVKDCGAEVFFDLSKYSRDDEGTKKLVEDVKSATGGGASGVVVCTASNAAYAQGLSFLKFRGTLVCVGVPEGPLVPIATANPATMLVSELKIVGSAVGNRKEAIETLEFAARGIVKTHFTVEPMSKLTETFEKMDKGQLQGRVVIDLSA</sequence>
<dbReference type="AlphaFoldDB" id="A0AA39CFN7"/>
<keyword evidence="6" id="KW-0520">NAD</keyword>
<keyword evidence="3 7" id="KW-0479">Metal-binding</keyword>
<evidence type="ECO:0000256" key="7">
    <source>
        <dbReference type="RuleBase" id="RU361277"/>
    </source>
</evidence>
<dbReference type="Pfam" id="PF00107">
    <property type="entry name" value="ADH_zinc_N"/>
    <property type="match status" value="1"/>
</dbReference>
<dbReference type="CDD" id="cd08297">
    <property type="entry name" value="CAD3"/>
    <property type="match status" value="1"/>
</dbReference>
<comment type="similarity">
    <text evidence="2 7">Belongs to the zinc-containing alcohol dehydrogenase family.</text>
</comment>
<dbReference type="EMBL" id="JAPDRK010000014">
    <property type="protein sequence ID" value="KAJ9606430.1"/>
    <property type="molecule type" value="Genomic_DNA"/>
</dbReference>
<keyword evidence="4 7" id="KW-0862">Zinc</keyword>
<dbReference type="Gene3D" id="3.90.180.10">
    <property type="entry name" value="Medium-chain alcohol dehydrogenases, catalytic domain"/>
    <property type="match status" value="1"/>
</dbReference>
<evidence type="ECO:0000313" key="10">
    <source>
        <dbReference type="Proteomes" id="UP001172673"/>
    </source>
</evidence>
<organism evidence="9 10">
    <name type="scientific">Cladophialophora chaetospira</name>
    <dbReference type="NCBI Taxonomy" id="386627"/>
    <lineage>
        <taxon>Eukaryota</taxon>
        <taxon>Fungi</taxon>
        <taxon>Dikarya</taxon>
        <taxon>Ascomycota</taxon>
        <taxon>Pezizomycotina</taxon>
        <taxon>Eurotiomycetes</taxon>
        <taxon>Chaetothyriomycetidae</taxon>
        <taxon>Chaetothyriales</taxon>
        <taxon>Herpotrichiellaceae</taxon>
        <taxon>Cladophialophora</taxon>
    </lineage>
</organism>
<reference evidence="9" key="1">
    <citation type="submission" date="2022-10" db="EMBL/GenBank/DDBJ databases">
        <title>Culturing micro-colonial fungi from biological soil crusts in the Mojave desert and describing Neophaeococcomyces mojavensis, and introducing the new genera and species Taxawa tesnikishii.</title>
        <authorList>
            <person name="Kurbessoian T."/>
            <person name="Stajich J.E."/>
        </authorList>
    </citation>
    <scope>NUCLEOTIDE SEQUENCE</scope>
    <source>
        <strain evidence="9">TK_41</strain>
    </source>
</reference>
<dbReference type="InterPro" id="IPR036291">
    <property type="entry name" value="NAD(P)-bd_dom_sf"/>
</dbReference>
<dbReference type="Pfam" id="PF08240">
    <property type="entry name" value="ADH_N"/>
    <property type="match status" value="1"/>
</dbReference>
<accession>A0AA39CFN7</accession>
<dbReference type="Proteomes" id="UP001172673">
    <property type="component" value="Unassembled WGS sequence"/>
</dbReference>
<comment type="cofactor">
    <cofactor evidence="1 7">
        <name>Zn(2+)</name>
        <dbReference type="ChEBI" id="CHEBI:29105"/>
    </cofactor>
</comment>
<dbReference type="InterPro" id="IPR020843">
    <property type="entry name" value="ER"/>
</dbReference>
<evidence type="ECO:0000256" key="5">
    <source>
        <dbReference type="ARBA" id="ARBA00023002"/>
    </source>
</evidence>
<evidence type="ECO:0000256" key="3">
    <source>
        <dbReference type="ARBA" id="ARBA00022723"/>
    </source>
</evidence>
<dbReference type="SUPFAM" id="SSF51735">
    <property type="entry name" value="NAD(P)-binding Rossmann-fold domains"/>
    <property type="match status" value="1"/>
</dbReference>
<evidence type="ECO:0000256" key="1">
    <source>
        <dbReference type="ARBA" id="ARBA00001947"/>
    </source>
</evidence>
<protein>
    <recommendedName>
        <fullName evidence="8">Enoyl reductase (ER) domain-containing protein</fullName>
    </recommendedName>
</protein>
<dbReference type="SMART" id="SM00829">
    <property type="entry name" value="PKS_ER"/>
    <property type="match status" value="1"/>
</dbReference>
<dbReference type="PROSITE" id="PS00059">
    <property type="entry name" value="ADH_ZINC"/>
    <property type="match status" value="1"/>
</dbReference>
<dbReference type="InterPro" id="IPR013154">
    <property type="entry name" value="ADH-like_N"/>
</dbReference>
<evidence type="ECO:0000256" key="4">
    <source>
        <dbReference type="ARBA" id="ARBA00022833"/>
    </source>
</evidence>
<dbReference type="Gene3D" id="3.40.50.720">
    <property type="entry name" value="NAD(P)-binding Rossmann-like Domain"/>
    <property type="match status" value="1"/>
</dbReference>
<gene>
    <name evidence="9" type="ORF">H2200_009391</name>
</gene>
<proteinExistence type="inferred from homology"/>
<keyword evidence="5" id="KW-0560">Oxidoreductase</keyword>
<evidence type="ECO:0000313" key="9">
    <source>
        <dbReference type="EMBL" id="KAJ9606430.1"/>
    </source>
</evidence>
<evidence type="ECO:0000259" key="8">
    <source>
        <dbReference type="SMART" id="SM00829"/>
    </source>
</evidence>
<comment type="caution">
    <text evidence="9">The sequence shown here is derived from an EMBL/GenBank/DDBJ whole genome shotgun (WGS) entry which is preliminary data.</text>
</comment>
<keyword evidence="10" id="KW-1185">Reference proteome</keyword>
<dbReference type="FunFam" id="3.40.50.720:FF:000039">
    <property type="entry name" value="Alcohol dehydrogenase AdhP"/>
    <property type="match status" value="1"/>
</dbReference>